<dbReference type="EMBL" id="AZNH01000089">
    <property type="protein sequence ID" value="KID82390.1"/>
    <property type="molecule type" value="Genomic_DNA"/>
</dbReference>
<dbReference type="SUPFAM" id="SSF55931">
    <property type="entry name" value="Glutamine synthetase/guanido kinase"/>
    <property type="match status" value="1"/>
</dbReference>
<organism evidence="6 7">
    <name type="scientific">Metarhizium guizhouense (strain ARSEF 977)</name>
    <dbReference type="NCBI Taxonomy" id="1276136"/>
    <lineage>
        <taxon>Eukaryota</taxon>
        <taxon>Fungi</taxon>
        <taxon>Dikarya</taxon>
        <taxon>Ascomycota</taxon>
        <taxon>Pezizomycotina</taxon>
        <taxon>Sordariomycetes</taxon>
        <taxon>Hypocreomycetidae</taxon>
        <taxon>Hypocreales</taxon>
        <taxon>Clavicipitaceae</taxon>
        <taxon>Metarhizium</taxon>
    </lineage>
</organism>
<dbReference type="OrthoDB" id="3364440at2759"/>
<evidence type="ECO:0000256" key="1">
    <source>
        <dbReference type="ARBA" id="ARBA00021364"/>
    </source>
</evidence>
<keyword evidence="2" id="KW-0436">Ligase</keyword>
<dbReference type="Gene3D" id="3.10.20.70">
    <property type="entry name" value="Glutamine synthetase, N-terminal domain"/>
    <property type="match status" value="1"/>
</dbReference>
<protein>
    <recommendedName>
        <fullName evidence="1">Glutamine synthetase</fullName>
    </recommendedName>
</protein>
<evidence type="ECO:0000256" key="4">
    <source>
        <dbReference type="RuleBase" id="RU000384"/>
    </source>
</evidence>
<proteinExistence type="inferred from homology"/>
<dbReference type="HOGENOM" id="CLU_017290_6_1_1"/>
<dbReference type="Pfam" id="PF00120">
    <property type="entry name" value="Gln-synt_C"/>
    <property type="match status" value="1"/>
</dbReference>
<accession>A0A0B4G6T8</accession>
<sequence length="439" mass="49728">MSSDMDKLKEFLLVNKSIKYIRLQWIDYSGVLRARFVPVARCLRIANGSETIRLAQNSIIIPISTAPRIFSLSDYHETWLLRPDWSSLRVCGFQTGHAVAMSFIDQKDAKTRLDKCPRMLLVQALERLDKEWGVKVLVGFEIEFVLLDGDGSNDVIKPLDRLNGYSRTAGLRAETLDLVEEIIDALEQSSISIHHFHAEVQDQLEIALTPEPALQAVDSLVLAQETIRAICVRRNLKATMTPKPTLAGPSNGLHLHLSLVDVNVERVSADHFIAGVLDHMGSLCAFGMANYDGYARSVGDAAGAWIGFGTDNRDLPVRKISDWHWEFRMMDGTANPYLFAAAVLLAALDGLAKKTELVWKDCKLFPHLMNEKMRVEYRINNSMPVTFREALDCLKKDAVVNAWIAKDLLEWYISVKEKEVEVFGEMTDEQRRLRFLEYF</sequence>
<dbReference type="PANTHER" id="PTHR43785:SF2">
    <property type="entry name" value="TYPE-1 GLUTAMINE SYNTHETASE 1"/>
    <property type="match status" value="1"/>
</dbReference>
<comment type="similarity">
    <text evidence="3 4">Belongs to the glutamine synthetase family.</text>
</comment>
<feature type="domain" description="GS catalytic" evidence="5">
    <location>
        <begin position="117"/>
        <end position="439"/>
    </location>
</feature>
<dbReference type="PROSITE" id="PS51987">
    <property type="entry name" value="GS_CATALYTIC"/>
    <property type="match status" value="1"/>
</dbReference>
<dbReference type="InterPro" id="IPR036651">
    <property type="entry name" value="Gln_synt_N_sf"/>
</dbReference>
<dbReference type="PANTHER" id="PTHR43785">
    <property type="entry name" value="GAMMA-GLUTAMYLPUTRESCINE SYNTHETASE"/>
    <property type="match status" value="1"/>
</dbReference>
<gene>
    <name evidence="6" type="ORF">MGU_10287</name>
</gene>
<dbReference type="Proteomes" id="UP000031192">
    <property type="component" value="Unassembled WGS sequence"/>
</dbReference>
<evidence type="ECO:0000256" key="2">
    <source>
        <dbReference type="ARBA" id="ARBA00022598"/>
    </source>
</evidence>
<name>A0A0B4G6T8_METGA</name>
<evidence type="ECO:0000256" key="3">
    <source>
        <dbReference type="PROSITE-ProRule" id="PRU01331"/>
    </source>
</evidence>
<keyword evidence="7" id="KW-1185">Reference proteome</keyword>
<reference evidence="6 7" key="1">
    <citation type="journal article" date="2014" name="Proc. Natl. Acad. Sci. U.S.A.">
        <title>Trajectory and genomic determinants of fungal-pathogen speciation and host adaptation.</title>
        <authorList>
            <person name="Hu X."/>
            <person name="Xiao G."/>
            <person name="Zheng P."/>
            <person name="Shang Y."/>
            <person name="Su Y."/>
            <person name="Zhang X."/>
            <person name="Liu X."/>
            <person name="Zhan S."/>
            <person name="St Leger R.J."/>
            <person name="Wang C."/>
        </authorList>
    </citation>
    <scope>NUCLEOTIDE SEQUENCE [LARGE SCALE GENOMIC DNA]</scope>
    <source>
        <strain evidence="6 7">ARSEF 977</strain>
    </source>
</reference>
<dbReference type="Gene3D" id="3.30.590.10">
    <property type="entry name" value="Glutamine synthetase/guanido kinase, catalytic domain"/>
    <property type="match status" value="1"/>
</dbReference>
<comment type="caution">
    <text evidence="6">The sequence shown here is derived from an EMBL/GenBank/DDBJ whole genome shotgun (WGS) entry which is preliminary data.</text>
</comment>
<dbReference type="GO" id="GO:0004356">
    <property type="term" value="F:glutamine synthetase activity"/>
    <property type="evidence" value="ECO:0007669"/>
    <property type="project" value="InterPro"/>
</dbReference>
<evidence type="ECO:0000259" key="5">
    <source>
        <dbReference type="PROSITE" id="PS51987"/>
    </source>
</evidence>
<dbReference type="SMART" id="SM01230">
    <property type="entry name" value="Gln-synt_C"/>
    <property type="match status" value="1"/>
</dbReference>
<evidence type="ECO:0000313" key="6">
    <source>
        <dbReference type="EMBL" id="KID82390.1"/>
    </source>
</evidence>
<dbReference type="AlphaFoldDB" id="A0A0B4G6T8"/>
<dbReference type="InterPro" id="IPR008146">
    <property type="entry name" value="Gln_synth_cat_dom"/>
</dbReference>
<dbReference type="InterPro" id="IPR014746">
    <property type="entry name" value="Gln_synth/guanido_kin_cat_dom"/>
</dbReference>
<dbReference type="GO" id="GO:0006542">
    <property type="term" value="P:glutamine biosynthetic process"/>
    <property type="evidence" value="ECO:0007669"/>
    <property type="project" value="InterPro"/>
</dbReference>
<evidence type="ECO:0000313" key="7">
    <source>
        <dbReference type="Proteomes" id="UP000031192"/>
    </source>
</evidence>